<reference evidence="2" key="1">
    <citation type="submission" date="2016-03" db="EMBL/GenBank/DDBJ databases">
        <title>Gut transcriptome analysis on engorged females of Ornithodoros mimon (Acari: Argasidae) and phylogenetic inferences of soft ticks.</title>
        <authorList>
            <person name="Landulfo G.A."/>
            <person name="Giovanni D."/>
            <person name="Carvalho E."/>
            <person name="Junqueira-de-Azevedo I."/>
            <person name="Patane J."/>
            <person name="Mendoca R."/>
            <person name="Barros-Battesti D."/>
        </authorList>
    </citation>
    <scope>NUCLEOTIDE SEQUENCE</scope>
    <source>
        <strain evidence="2">Females</strain>
        <tissue evidence="2">Gut</tissue>
    </source>
</reference>
<feature type="domain" description="Reverse transcriptase" evidence="1">
    <location>
        <begin position="1"/>
        <end position="54"/>
    </location>
</feature>
<proteinExistence type="predicted"/>
<dbReference type="PANTHER" id="PTHR33050">
    <property type="entry name" value="REVERSE TRANSCRIPTASE DOMAIN-CONTAINING PROTEIN"/>
    <property type="match status" value="1"/>
</dbReference>
<feature type="non-terminal residue" evidence="2">
    <location>
        <position position="164"/>
    </location>
</feature>
<keyword evidence="2" id="KW-0808">Transferase</keyword>
<dbReference type="AlphaFoldDB" id="A0A147B960"/>
<keyword evidence="2" id="KW-0695">RNA-directed DNA polymerase</keyword>
<dbReference type="PANTHER" id="PTHR33050:SF7">
    <property type="entry name" value="RIBONUCLEASE H"/>
    <property type="match status" value="1"/>
</dbReference>
<protein>
    <submittedName>
        <fullName evidence="2">Reverse transcriptase</fullName>
    </submittedName>
</protein>
<sequence length="164" mass="18789">IYLDDILLLNQDPLQLAIQTSQVARMLEALGFQINVPKSQMLPSQSLKFLGFLINTQTMIIQLPTDKKQAILKETQSLLSKPLISPRDLSRIIGKFNSIVLAVFPAPLHYRALQHLRRTALQSGSYDTLIPLSIEAKEELLWWEQNLRHFNGRPLYDDKIVLMI</sequence>
<evidence type="ECO:0000313" key="2">
    <source>
        <dbReference type="EMBL" id="JAR87283.1"/>
    </source>
</evidence>
<dbReference type="Gene3D" id="3.30.70.270">
    <property type="match status" value="1"/>
</dbReference>
<dbReference type="SUPFAM" id="SSF56672">
    <property type="entry name" value="DNA/RNA polymerases"/>
    <property type="match status" value="1"/>
</dbReference>
<dbReference type="InterPro" id="IPR000477">
    <property type="entry name" value="RT_dom"/>
</dbReference>
<organism evidence="2">
    <name type="scientific">Alectorobius mimon</name>
    <dbReference type="NCBI Taxonomy" id="360319"/>
    <lineage>
        <taxon>Eukaryota</taxon>
        <taxon>Metazoa</taxon>
        <taxon>Ecdysozoa</taxon>
        <taxon>Arthropoda</taxon>
        <taxon>Chelicerata</taxon>
        <taxon>Arachnida</taxon>
        <taxon>Acari</taxon>
        <taxon>Parasitiformes</taxon>
        <taxon>Ixodida</taxon>
        <taxon>Ixodoidea</taxon>
        <taxon>Argasidae</taxon>
        <taxon>Ornithodorinae</taxon>
        <taxon>Alectorobius</taxon>
    </lineage>
</organism>
<accession>A0A147B960</accession>
<dbReference type="InterPro" id="IPR043128">
    <property type="entry name" value="Rev_trsase/Diguanyl_cyclase"/>
</dbReference>
<dbReference type="EMBL" id="GEIB01000682">
    <property type="protein sequence ID" value="JAR87283.1"/>
    <property type="molecule type" value="Transcribed_RNA"/>
</dbReference>
<feature type="non-terminal residue" evidence="2">
    <location>
        <position position="1"/>
    </location>
</feature>
<dbReference type="InterPro" id="IPR052055">
    <property type="entry name" value="Hepadnavirus_pol/RT"/>
</dbReference>
<evidence type="ECO:0000259" key="1">
    <source>
        <dbReference type="PROSITE" id="PS50878"/>
    </source>
</evidence>
<dbReference type="InterPro" id="IPR043502">
    <property type="entry name" value="DNA/RNA_pol_sf"/>
</dbReference>
<keyword evidence="2" id="KW-0548">Nucleotidyltransferase</keyword>
<dbReference type="GO" id="GO:0003964">
    <property type="term" value="F:RNA-directed DNA polymerase activity"/>
    <property type="evidence" value="ECO:0007669"/>
    <property type="project" value="UniProtKB-KW"/>
</dbReference>
<name>A0A147B960_9ACAR</name>
<dbReference type="PROSITE" id="PS50878">
    <property type="entry name" value="RT_POL"/>
    <property type="match status" value="1"/>
</dbReference>